<name>A0ABQ1FUZ6_9GAMM</name>
<dbReference type="EMBL" id="BMJA01000001">
    <property type="protein sequence ID" value="GGA29546.1"/>
    <property type="molecule type" value="Genomic_DNA"/>
</dbReference>
<gene>
    <name evidence="2" type="ORF">GCM10010981_18120</name>
</gene>
<comment type="caution">
    <text evidence="2">The sequence shown here is derived from an EMBL/GenBank/DDBJ whole genome shotgun (WGS) entry which is preliminary data.</text>
</comment>
<feature type="transmembrane region" description="Helical" evidence="1">
    <location>
        <begin position="108"/>
        <end position="129"/>
    </location>
</feature>
<sequence>MFWQKTVIDDRSITVTLAVSKTTIAANDVLGYAIDVIAQSRGVPSFRFSIIRQVKGRQNEKIRISINKNDLNDPKLRGLFESMKNYGDVKLGDILDDVEDEQYPRAEALFLALVVVVTLVALWLFIPLIQLNLEQLHALSRGMN</sequence>
<keyword evidence="1" id="KW-0812">Transmembrane</keyword>
<keyword evidence="1" id="KW-1133">Transmembrane helix</keyword>
<protein>
    <submittedName>
        <fullName evidence="2">Uncharacterized protein</fullName>
    </submittedName>
</protein>
<evidence type="ECO:0000313" key="2">
    <source>
        <dbReference type="EMBL" id="GGA29546.1"/>
    </source>
</evidence>
<accession>A0ABQ1FUZ6</accession>
<dbReference type="Proteomes" id="UP000620046">
    <property type="component" value="Unassembled WGS sequence"/>
</dbReference>
<proteinExistence type="predicted"/>
<reference evidence="3" key="1">
    <citation type="journal article" date="2019" name="Int. J. Syst. Evol. Microbiol.">
        <title>The Global Catalogue of Microorganisms (GCM) 10K type strain sequencing project: providing services to taxonomists for standard genome sequencing and annotation.</title>
        <authorList>
            <consortium name="The Broad Institute Genomics Platform"/>
            <consortium name="The Broad Institute Genome Sequencing Center for Infectious Disease"/>
            <person name="Wu L."/>
            <person name="Ma J."/>
        </authorList>
    </citation>
    <scope>NUCLEOTIDE SEQUENCE [LARGE SCALE GENOMIC DNA]</scope>
    <source>
        <strain evidence="3">CGMCC 1.15439</strain>
    </source>
</reference>
<evidence type="ECO:0000256" key="1">
    <source>
        <dbReference type="SAM" id="Phobius"/>
    </source>
</evidence>
<evidence type="ECO:0000313" key="3">
    <source>
        <dbReference type="Proteomes" id="UP000620046"/>
    </source>
</evidence>
<organism evidence="2 3">
    <name type="scientific">Dyella nitratireducens</name>
    <dbReference type="NCBI Taxonomy" id="1849580"/>
    <lineage>
        <taxon>Bacteria</taxon>
        <taxon>Pseudomonadati</taxon>
        <taxon>Pseudomonadota</taxon>
        <taxon>Gammaproteobacteria</taxon>
        <taxon>Lysobacterales</taxon>
        <taxon>Rhodanobacteraceae</taxon>
        <taxon>Dyella</taxon>
    </lineage>
</organism>
<keyword evidence="1" id="KW-0472">Membrane</keyword>
<keyword evidence="3" id="KW-1185">Reference proteome</keyword>